<comment type="caution">
    <text evidence="1">The sequence shown here is derived from an EMBL/GenBank/DDBJ whole genome shotgun (WGS) entry which is preliminary data.</text>
</comment>
<protein>
    <submittedName>
        <fullName evidence="1">Uncharacterized protein</fullName>
    </submittedName>
</protein>
<evidence type="ECO:0000313" key="2">
    <source>
        <dbReference type="Proteomes" id="UP000828048"/>
    </source>
</evidence>
<evidence type="ECO:0000313" key="1">
    <source>
        <dbReference type="EMBL" id="KAH7856417.1"/>
    </source>
</evidence>
<dbReference type="Proteomes" id="UP000828048">
    <property type="component" value="Chromosome 3"/>
</dbReference>
<name>A0ACB7YT84_9ERIC</name>
<reference evidence="1 2" key="1">
    <citation type="journal article" date="2021" name="Hortic Res">
        <title>High-quality reference genome and annotation aids understanding of berry development for evergreen blueberry (Vaccinium darrowii).</title>
        <authorList>
            <person name="Yu J."/>
            <person name="Hulse-Kemp A.M."/>
            <person name="Babiker E."/>
            <person name="Staton M."/>
        </authorList>
    </citation>
    <scope>NUCLEOTIDE SEQUENCE [LARGE SCALE GENOMIC DNA]</scope>
    <source>
        <strain evidence="2">cv. NJ 8807/NJ 8810</strain>
        <tissue evidence="1">Young leaf</tissue>
    </source>
</reference>
<organism evidence="1 2">
    <name type="scientific">Vaccinium darrowii</name>
    <dbReference type="NCBI Taxonomy" id="229202"/>
    <lineage>
        <taxon>Eukaryota</taxon>
        <taxon>Viridiplantae</taxon>
        <taxon>Streptophyta</taxon>
        <taxon>Embryophyta</taxon>
        <taxon>Tracheophyta</taxon>
        <taxon>Spermatophyta</taxon>
        <taxon>Magnoliopsida</taxon>
        <taxon>eudicotyledons</taxon>
        <taxon>Gunneridae</taxon>
        <taxon>Pentapetalae</taxon>
        <taxon>asterids</taxon>
        <taxon>Ericales</taxon>
        <taxon>Ericaceae</taxon>
        <taxon>Vaccinioideae</taxon>
        <taxon>Vaccinieae</taxon>
        <taxon>Vaccinium</taxon>
    </lineage>
</organism>
<keyword evidence="2" id="KW-1185">Reference proteome</keyword>
<dbReference type="EMBL" id="CM037153">
    <property type="protein sequence ID" value="KAH7856417.1"/>
    <property type="molecule type" value="Genomic_DNA"/>
</dbReference>
<sequence>MEKYLKFVRELVKGFQAFNISHVPREENVEADHFARLATAKEDLIPGGVMMQYLDAPSIAKPIDEVQIVEYDGTRADPIVKYVRDGEVPDDKGQSRKLRIKAARYALMGDVLYRRNFTLPYLRCLVSTEAEHDMAENTKNQINSSTNKTHEHIQVCTGLIPGLTTLEELGFKELRSDLQQDRSEV</sequence>
<gene>
    <name evidence="1" type="ORF">Vadar_001111</name>
</gene>
<accession>A0ACB7YT84</accession>
<proteinExistence type="predicted"/>